<dbReference type="InterPro" id="IPR029418">
    <property type="entry name" value="MTBP_C"/>
</dbReference>
<dbReference type="Ensembl" id="ENSEEET00000027232.2">
    <property type="protein sequence ID" value="ENSEEEP00000026923.2"/>
    <property type="gene ID" value="ENSEEEG00000012992.2"/>
</dbReference>
<keyword evidence="6" id="KW-1185">Reference proteome</keyword>
<dbReference type="Pfam" id="PF14919">
    <property type="entry name" value="MTBP_mid"/>
    <property type="match status" value="1"/>
</dbReference>
<reference evidence="6" key="2">
    <citation type="journal article" date="2017" name="Sci. Adv.">
        <title>A tail of two voltages: Proteomic comparison of the three electric organs of the electric eel.</title>
        <authorList>
            <person name="Traeger L.L."/>
            <person name="Sabat G."/>
            <person name="Barrett-Wilt G.A."/>
            <person name="Wells G.B."/>
            <person name="Sussman M.R."/>
        </authorList>
    </citation>
    <scope>NUCLEOTIDE SEQUENCE [LARGE SCALE GENOMIC DNA]</scope>
</reference>
<reference evidence="5" key="5">
    <citation type="submission" date="2025-09" db="UniProtKB">
        <authorList>
            <consortium name="Ensembl"/>
        </authorList>
    </citation>
    <scope>IDENTIFICATION</scope>
</reference>
<feature type="domain" description="DM2" evidence="2">
    <location>
        <begin position="1"/>
        <end position="242"/>
    </location>
</feature>
<reference evidence="6" key="1">
    <citation type="journal article" date="2014" name="Science">
        <title>Nonhuman genetics. Genomic basis for the convergent evolution of electric organs.</title>
        <authorList>
            <person name="Gallant J.R."/>
            <person name="Traeger L.L."/>
            <person name="Volkening J.D."/>
            <person name="Moffett H."/>
            <person name="Chen P.H."/>
            <person name="Novina C.D."/>
            <person name="Phillips G.N.Jr."/>
            <person name="Anand R."/>
            <person name="Wells G.B."/>
            <person name="Pinch M."/>
            <person name="Guth R."/>
            <person name="Unguez G.A."/>
            <person name="Albert J.S."/>
            <person name="Zakon H.H."/>
            <person name="Samanta M.P."/>
            <person name="Sussman M.R."/>
        </authorList>
    </citation>
    <scope>NUCLEOTIDE SEQUENCE [LARGE SCALE GENOMIC DNA]</scope>
</reference>
<dbReference type="GO" id="GO:0034501">
    <property type="term" value="P:protein localization to kinetochore"/>
    <property type="evidence" value="ECO:0007669"/>
    <property type="project" value="TreeGrafter"/>
</dbReference>
<dbReference type="PANTHER" id="PTHR14382:SF1">
    <property type="entry name" value="MDM2-BINDING PROTEIN"/>
    <property type="match status" value="1"/>
</dbReference>
<feature type="compositionally biased region" description="Low complexity" evidence="1">
    <location>
        <begin position="728"/>
        <end position="740"/>
    </location>
</feature>
<gene>
    <name evidence="5" type="primary">MTBP</name>
</gene>
<dbReference type="STRING" id="8005.ENSEEEP00000026923"/>
<dbReference type="Pfam" id="PF14920">
    <property type="entry name" value="MTBP_C"/>
    <property type="match status" value="2"/>
</dbReference>
<feature type="domain" description="DM2" evidence="3">
    <location>
        <begin position="264"/>
        <end position="607"/>
    </location>
</feature>
<evidence type="ECO:0000256" key="1">
    <source>
        <dbReference type="SAM" id="MobiDB-lite"/>
    </source>
</evidence>
<feature type="region of interest" description="Disordered" evidence="1">
    <location>
        <begin position="707"/>
        <end position="800"/>
    </location>
</feature>
<reference evidence="5" key="3">
    <citation type="submission" date="2020-05" db="EMBL/GenBank/DDBJ databases">
        <title>Electrophorus electricus (electric eel) genome, fEleEle1, primary haplotype.</title>
        <authorList>
            <person name="Myers G."/>
            <person name="Meyer A."/>
            <person name="Fedrigo O."/>
            <person name="Formenti G."/>
            <person name="Rhie A."/>
            <person name="Tracey A."/>
            <person name="Sims Y."/>
            <person name="Jarvis E.D."/>
        </authorList>
    </citation>
    <scope>NUCLEOTIDE SEQUENCE [LARGE SCALE GENOMIC DNA]</scope>
</reference>
<evidence type="ECO:0000259" key="2">
    <source>
        <dbReference type="Pfam" id="PF14918"/>
    </source>
</evidence>
<evidence type="ECO:0000259" key="4">
    <source>
        <dbReference type="Pfam" id="PF14920"/>
    </source>
</evidence>
<dbReference type="GO" id="GO:0031396">
    <property type="term" value="P:regulation of protein ubiquitination"/>
    <property type="evidence" value="ECO:0007669"/>
    <property type="project" value="InterPro"/>
</dbReference>
<feature type="domain" description="MDN2-binding protein C-terminal" evidence="4">
    <location>
        <begin position="835"/>
        <end position="873"/>
    </location>
</feature>
<sequence length="918" mass="101169">MDRYVLVVLINVEPKKPISFSGIDTAKKVHDKLKELSTCTSGISPFPACSLSGSPGSQKWHFAIQALCVPTLYCSTEWEEVSVQHSDNEEPVVSAVDSCVSALQDQEHSQQSETLSHAELFEDAAEALHQLADKLPPPGRFLLDVIMLCVDEVGLKDFLPVMGSLKHMQAWHSARITIVTEHSAGWQMAASYLSGRVCSPSWVQDCIDERELWRGGLLVRERKFVSELLFEGFSLKAQAGADWSRELCSGSEPCCAADRTARAETFHYYQPALELIQLVRVTDLPVLLRSSTQLELGLCSVCPVCVCACVCVCVFMGSVFGWQVGALFCLSCVVSSEMFPPAPQLSTAKWRIFVATRPKGLSAPEVEVKGEKGYYLLLVQGAETGGLKARLLHSANQINGAAALAVVNSLILIRGKVPSSSGIDTADWLSSLPRLRGDQLLLRERRLASMQAKVLQECLRRRAESHGPAALPPNDLRALLRLAREQYLKMHGATLPRASTRVPLEEGNRISVTSSKQKSLGTKHGPPSDWPERSALRNYANLQKGRQRTRSTLFSGNSGECLMGPKGSQRNSSALMDAREVLRHFTPDGLPSGELQPLPVLRGENAFQLSRDLTPRKVTNLPFQQATSAHYHGIEFCLDERKALERDRDFVRLQSRLIRFETQTTCCKEPCPVTLALSPMPSPAGLAEPDSVPNDEALQSEPLCRKHRTRGPDAHAHQHKRLAKSESGESLGSQGSAGSGRHPATTALRLQRGRSQSAGGPVGRSVDRPARGQPAGLNPTQGQRESRSQKHNRVSVGTRTHAAHECSSKRCWLSGRVISLCLSSLKTHMGCVISQMLKEVVAKTLQHYGITTKHECFHACSQRLFDVSKLYLKVSLTGVMENNTRWHRWRPGAKIVKATRCYHKVSFLTLWFSDVQSL</sequence>
<proteinExistence type="predicted"/>
<reference evidence="5" key="4">
    <citation type="submission" date="2025-08" db="UniProtKB">
        <authorList>
            <consortium name="Ensembl"/>
        </authorList>
    </citation>
    <scope>IDENTIFICATION</scope>
</reference>
<name>A0A4W4FRE2_ELEEL</name>
<feature type="region of interest" description="Disordered" evidence="1">
    <location>
        <begin position="504"/>
        <end position="571"/>
    </location>
</feature>
<dbReference type="AlphaFoldDB" id="A0A4W4FRE2"/>
<dbReference type="GeneTree" id="ENSGT00390000003305"/>
<evidence type="ECO:0000313" key="5">
    <source>
        <dbReference type="Ensembl" id="ENSEEEP00000026923.2"/>
    </source>
</evidence>
<dbReference type="InterPro" id="IPR039061">
    <property type="entry name" value="MTBP"/>
</dbReference>
<organism evidence="5 6">
    <name type="scientific">Electrophorus electricus</name>
    <name type="common">Electric eel</name>
    <name type="synonym">Gymnotus electricus</name>
    <dbReference type="NCBI Taxonomy" id="8005"/>
    <lineage>
        <taxon>Eukaryota</taxon>
        <taxon>Metazoa</taxon>
        <taxon>Chordata</taxon>
        <taxon>Craniata</taxon>
        <taxon>Vertebrata</taxon>
        <taxon>Euteleostomi</taxon>
        <taxon>Actinopterygii</taxon>
        <taxon>Neopterygii</taxon>
        <taxon>Teleostei</taxon>
        <taxon>Ostariophysi</taxon>
        <taxon>Gymnotiformes</taxon>
        <taxon>Gymnotoidei</taxon>
        <taxon>Gymnotidae</taxon>
        <taxon>Electrophorus</taxon>
    </lineage>
</organism>
<feature type="compositionally biased region" description="Polar residues" evidence="1">
    <location>
        <begin position="510"/>
        <end position="520"/>
    </location>
</feature>
<dbReference type="GO" id="GO:0007089">
    <property type="term" value="P:traversing start control point of mitotic cell cycle"/>
    <property type="evidence" value="ECO:0007669"/>
    <property type="project" value="TreeGrafter"/>
</dbReference>
<dbReference type="PANTHER" id="PTHR14382">
    <property type="entry name" value="MDM2-BINDING PROTEIN"/>
    <property type="match status" value="1"/>
</dbReference>
<dbReference type="Proteomes" id="UP000314983">
    <property type="component" value="Chromosome 10"/>
</dbReference>
<dbReference type="Pfam" id="PF14918">
    <property type="entry name" value="MTBP_N"/>
    <property type="match status" value="1"/>
</dbReference>
<dbReference type="GO" id="GO:0000776">
    <property type="term" value="C:kinetochore"/>
    <property type="evidence" value="ECO:0007669"/>
    <property type="project" value="TreeGrafter"/>
</dbReference>
<accession>A0A4W4FRE2</accession>
<dbReference type="InterPro" id="IPR029420">
    <property type="entry name" value="MTBP_central"/>
</dbReference>
<feature type="domain" description="MDN2-binding protein C-terminal" evidence="4">
    <location>
        <begin position="612"/>
        <end position="794"/>
    </location>
</feature>
<evidence type="ECO:0000313" key="6">
    <source>
        <dbReference type="Proteomes" id="UP000314983"/>
    </source>
</evidence>
<evidence type="ECO:0000259" key="3">
    <source>
        <dbReference type="Pfam" id="PF14919"/>
    </source>
</evidence>
<dbReference type="InterPro" id="IPR029421">
    <property type="entry name" value="MTBP_N"/>
</dbReference>
<protein>
    <submittedName>
        <fullName evidence="5">Uncharacterized protein</fullName>
    </submittedName>
</protein>